<feature type="domain" description="3-hydroxyacyl-CoA dehydrogenase NAD binding" evidence="16">
    <location>
        <begin position="297"/>
        <end position="472"/>
    </location>
</feature>
<dbReference type="CDD" id="cd06558">
    <property type="entry name" value="crotonase-like"/>
    <property type="match status" value="1"/>
</dbReference>
<dbReference type="Gene3D" id="3.40.50.720">
    <property type="entry name" value="NAD(P)-binding Rossmann-like Domain"/>
    <property type="match status" value="1"/>
</dbReference>
<dbReference type="Gene3D" id="3.90.226.10">
    <property type="entry name" value="2-enoyl-CoA Hydratase, Chain A, domain 1"/>
    <property type="match status" value="1"/>
</dbReference>
<accession>A0A2A4HR97</accession>
<evidence type="ECO:0000256" key="3">
    <source>
        <dbReference type="ARBA" id="ARBA00008750"/>
    </source>
</evidence>
<dbReference type="InterPro" id="IPR029045">
    <property type="entry name" value="ClpP/crotonase-like_dom_sf"/>
</dbReference>
<keyword evidence="10" id="KW-0413">Isomerase</keyword>
<dbReference type="FunFam" id="1.10.1040.50:FF:000006">
    <property type="entry name" value="Peroxisomal bifunctional enzyme"/>
    <property type="match status" value="1"/>
</dbReference>
<keyword evidence="6" id="KW-0560">Oxidoreductase</keyword>
<keyword evidence="7" id="KW-0520">NAD</keyword>
<keyword evidence="9" id="KW-0576">Peroxisome</keyword>
<comment type="catalytic activity">
    <reaction evidence="13">
        <text>a (3S)-3-hydroxyacyl-CoA + NAD(+) = a 3-oxoacyl-CoA + NADH + H(+)</text>
        <dbReference type="Rhea" id="RHEA:22432"/>
        <dbReference type="ChEBI" id="CHEBI:15378"/>
        <dbReference type="ChEBI" id="CHEBI:57318"/>
        <dbReference type="ChEBI" id="CHEBI:57540"/>
        <dbReference type="ChEBI" id="CHEBI:57945"/>
        <dbReference type="ChEBI" id="CHEBI:90726"/>
        <dbReference type="EC" id="1.1.1.35"/>
    </reaction>
</comment>
<dbReference type="Pfam" id="PF00378">
    <property type="entry name" value="ECH_1"/>
    <property type="match status" value="1"/>
</dbReference>
<organism evidence="17 18">
    <name type="scientific">Vreelandella nigrificans</name>
    <dbReference type="NCBI Taxonomy" id="2042704"/>
    <lineage>
        <taxon>Bacteria</taxon>
        <taxon>Pseudomonadati</taxon>
        <taxon>Pseudomonadota</taxon>
        <taxon>Gammaproteobacteria</taxon>
        <taxon>Oceanospirillales</taxon>
        <taxon>Halomonadaceae</taxon>
        <taxon>Vreelandella</taxon>
    </lineage>
</organism>
<evidence type="ECO:0000256" key="13">
    <source>
        <dbReference type="ARBA" id="ARBA00049556"/>
    </source>
</evidence>
<comment type="pathway">
    <text evidence="2">Lipid metabolism; fatty acid beta-oxidation.</text>
</comment>
<comment type="subcellular location">
    <subcellularLocation>
        <location evidence="1">Peroxisome</location>
    </subcellularLocation>
</comment>
<evidence type="ECO:0000259" key="16">
    <source>
        <dbReference type="Pfam" id="PF02737"/>
    </source>
</evidence>
<dbReference type="FunFam" id="3.40.50.720:FF:000009">
    <property type="entry name" value="Fatty oxidation complex, alpha subunit"/>
    <property type="match status" value="1"/>
</dbReference>
<evidence type="ECO:0000259" key="15">
    <source>
        <dbReference type="Pfam" id="PF00725"/>
    </source>
</evidence>
<evidence type="ECO:0000256" key="2">
    <source>
        <dbReference type="ARBA" id="ARBA00005005"/>
    </source>
</evidence>
<keyword evidence="12" id="KW-0511">Multifunctional enzyme</keyword>
<dbReference type="PROSITE" id="PS00166">
    <property type="entry name" value="ENOYL_COA_HYDRATASE"/>
    <property type="match status" value="1"/>
</dbReference>
<evidence type="ECO:0000256" key="11">
    <source>
        <dbReference type="ARBA" id="ARBA00023239"/>
    </source>
</evidence>
<evidence type="ECO:0000256" key="12">
    <source>
        <dbReference type="ARBA" id="ARBA00023268"/>
    </source>
</evidence>
<dbReference type="SUPFAM" id="SSF48179">
    <property type="entry name" value="6-phosphogluconate dehydrogenase C-terminal domain-like"/>
    <property type="match status" value="2"/>
</dbReference>
<keyword evidence="11" id="KW-0456">Lyase</keyword>
<evidence type="ECO:0000256" key="6">
    <source>
        <dbReference type="ARBA" id="ARBA00023002"/>
    </source>
</evidence>
<keyword evidence="5" id="KW-0442">Lipid degradation</keyword>
<dbReference type="PANTHER" id="PTHR23309:SF51">
    <property type="entry name" value="3-HYDROXYACYL-COA DEHYDROGENASE-RELATED"/>
    <property type="match status" value="1"/>
</dbReference>
<evidence type="ECO:0000313" key="18">
    <source>
        <dbReference type="Proteomes" id="UP000218677"/>
    </source>
</evidence>
<dbReference type="RefSeq" id="WP_096650748.1">
    <property type="nucleotide sequence ID" value="NZ_NWUX01000003.1"/>
</dbReference>
<keyword evidence="18" id="KW-1185">Reference proteome</keyword>
<keyword evidence="8" id="KW-0443">Lipid metabolism</keyword>
<dbReference type="OrthoDB" id="5389341at2"/>
<dbReference type="UniPathway" id="UPA00659"/>
<evidence type="ECO:0000256" key="14">
    <source>
        <dbReference type="RuleBase" id="RU003707"/>
    </source>
</evidence>
<dbReference type="InterPro" id="IPR006176">
    <property type="entry name" value="3-OHacyl-CoA_DH_NAD-bd"/>
</dbReference>
<dbReference type="GO" id="GO:0003857">
    <property type="term" value="F:(3S)-3-hydroxyacyl-CoA dehydrogenase (NAD+) activity"/>
    <property type="evidence" value="ECO:0007669"/>
    <property type="project" value="UniProtKB-EC"/>
</dbReference>
<evidence type="ECO:0000256" key="5">
    <source>
        <dbReference type="ARBA" id="ARBA00022963"/>
    </source>
</evidence>
<feature type="domain" description="3-hydroxyacyl-CoA dehydrogenase C-terminal" evidence="15">
    <location>
        <begin position="477"/>
        <end position="571"/>
    </location>
</feature>
<dbReference type="SUPFAM" id="SSF52096">
    <property type="entry name" value="ClpP/crotonase"/>
    <property type="match status" value="1"/>
</dbReference>
<name>A0A2A4HR97_9GAMM</name>
<protein>
    <submittedName>
        <fullName evidence="17">3-hydroxyacyl-CoA dehydrogenase</fullName>
    </submittedName>
</protein>
<dbReference type="Pfam" id="PF00725">
    <property type="entry name" value="3HCDH"/>
    <property type="match status" value="2"/>
</dbReference>
<dbReference type="Gene3D" id="1.10.1040.50">
    <property type="match status" value="1"/>
</dbReference>
<dbReference type="AlphaFoldDB" id="A0A2A4HR97"/>
<dbReference type="GO" id="GO:0004300">
    <property type="term" value="F:enoyl-CoA hydratase activity"/>
    <property type="evidence" value="ECO:0007669"/>
    <property type="project" value="UniProtKB-ARBA"/>
</dbReference>
<evidence type="ECO:0000256" key="1">
    <source>
        <dbReference type="ARBA" id="ARBA00004275"/>
    </source>
</evidence>
<dbReference type="InterPro" id="IPR018376">
    <property type="entry name" value="Enoyl-CoA_hyd/isom_CS"/>
</dbReference>
<dbReference type="GO" id="GO:0070403">
    <property type="term" value="F:NAD+ binding"/>
    <property type="evidence" value="ECO:0007669"/>
    <property type="project" value="InterPro"/>
</dbReference>
<dbReference type="EMBL" id="NWUX01000003">
    <property type="protein sequence ID" value="PCF96623.1"/>
    <property type="molecule type" value="Genomic_DNA"/>
</dbReference>
<comment type="caution">
    <text evidence="17">The sequence shown here is derived from an EMBL/GenBank/DDBJ whole genome shotgun (WGS) entry which is preliminary data.</text>
</comment>
<dbReference type="GO" id="GO:0016853">
    <property type="term" value="F:isomerase activity"/>
    <property type="evidence" value="ECO:0007669"/>
    <property type="project" value="UniProtKB-KW"/>
</dbReference>
<comment type="similarity">
    <text evidence="3">In the N-terminal section; belongs to the enoyl-CoA hydratase/isomerase family.</text>
</comment>
<dbReference type="InterPro" id="IPR008927">
    <property type="entry name" value="6-PGluconate_DH-like_C_sf"/>
</dbReference>
<comment type="similarity">
    <text evidence="14">Belongs to the enoyl-CoA hydratase/isomerase family.</text>
</comment>
<keyword evidence="4" id="KW-0276">Fatty acid metabolism</keyword>
<gene>
    <name evidence="17" type="ORF">CPA45_06305</name>
</gene>
<proteinExistence type="inferred from homology"/>
<evidence type="ECO:0000256" key="7">
    <source>
        <dbReference type="ARBA" id="ARBA00023027"/>
    </source>
</evidence>
<dbReference type="GO" id="GO:0006635">
    <property type="term" value="P:fatty acid beta-oxidation"/>
    <property type="evidence" value="ECO:0007669"/>
    <property type="project" value="UniProtKB-UniPathway"/>
</dbReference>
<evidence type="ECO:0000256" key="10">
    <source>
        <dbReference type="ARBA" id="ARBA00023235"/>
    </source>
</evidence>
<evidence type="ECO:0000313" key="17">
    <source>
        <dbReference type="EMBL" id="PCF96623.1"/>
    </source>
</evidence>
<feature type="domain" description="3-hydroxyacyl-CoA dehydrogenase C-terminal" evidence="15">
    <location>
        <begin position="607"/>
        <end position="692"/>
    </location>
</feature>
<dbReference type="Pfam" id="PF02737">
    <property type="entry name" value="3HCDH_N"/>
    <property type="match status" value="1"/>
</dbReference>
<evidence type="ECO:0000256" key="8">
    <source>
        <dbReference type="ARBA" id="ARBA00023098"/>
    </source>
</evidence>
<reference evidence="18" key="1">
    <citation type="submission" date="2017-09" db="EMBL/GenBank/DDBJ databases">
        <authorList>
            <person name="Cho G.-S."/>
            <person name="Oguntoyinbo F.A."/>
            <person name="Cnockaert M."/>
            <person name="Kabisch J."/>
            <person name="Neve H."/>
            <person name="Bockelmann W."/>
            <person name="Wenning M."/>
            <person name="Franz C.M."/>
            <person name="Vandamme P."/>
        </authorList>
    </citation>
    <scope>NUCLEOTIDE SEQUENCE [LARGE SCALE GENOMIC DNA]</scope>
    <source>
        <strain evidence="18">MBT G8648</strain>
    </source>
</reference>
<dbReference type="InterPro" id="IPR036291">
    <property type="entry name" value="NAD(P)-bd_dom_sf"/>
</dbReference>
<evidence type="ECO:0000256" key="9">
    <source>
        <dbReference type="ARBA" id="ARBA00023140"/>
    </source>
</evidence>
<dbReference type="Proteomes" id="UP000218677">
    <property type="component" value="Unassembled WGS sequence"/>
</dbReference>
<sequence>MSEPVTCKQHDSVLLITIDNPPVNALSAAVRLGLSKAFAVAEQEPTVKAVVLRCAGRTFIAGADITEFGKPMQPPALPEVLDQIDTFTKPVVAALHGTALGGGFETALTCHYRIAEASARVGLPEVKLGLLPGSGGTQRLPRLIDVKSALDMIVSGRQVAAPEAMALGAIDRIAEGDLTEQAMAYARELVDNSAPLRRCSDMAVNTADIGATFFAEYRTQVAKQQRGLEAPQACIEAIEIATTLPFAEGLKKERELFLERMASSESAALRHVFFAERQAPVVTDLPRDTPKREIRRVGIIGAGTMGSGIAINFLNAGIPVTLLEMKSEALERGIKTIQAYYDDRKAKGRMSEEKANACFARLAGTLDYADFNDVDLAIEAVFENMAVKHEVFAKLDEVCKPGAILATNTSYLDVNQIAAATSRPQDVLGLHFFSPAHVMRLLEVVRADKTADDVLATAMKLLGTIGKVGVVSGVCDGFIGNRMLKGYGREAGILLLEGASPSQIDSTMNRFGMAMGPMAMGDLAGLDIGSRAREERRQRGETVSPTDGAVADRLVEMGRLGQKSGKGYYRYEAGSRKPILDPEVDTVIEQAAKQLGIERRDISEEEILQRLIYPLINEAAKILEEGIAQRPSDIDVVWINGYGFPTYRGGPMHYADSIGLASILTTIKQYQQRYGDTWQAAPLLERLVQEGKRFSDL</sequence>
<dbReference type="InterPro" id="IPR006108">
    <property type="entry name" value="3HC_DH_C"/>
</dbReference>
<dbReference type="SUPFAM" id="SSF51735">
    <property type="entry name" value="NAD(P)-binding Rossmann-fold domains"/>
    <property type="match status" value="1"/>
</dbReference>
<dbReference type="PANTHER" id="PTHR23309">
    <property type="entry name" value="3-HYDROXYACYL-COA DEHYROGENASE"/>
    <property type="match status" value="1"/>
</dbReference>
<evidence type="ECO:0000256" key="4">
    <source>
        <dbReference type="ARBA" id="ARBA00022832"/>
    </source>
</evidence>
<dbReference type="InterPro" id="IPR001753">
    <property type="entry name" value="Enoyl-CoA_hydra/iso"/>
</dbReference>